<dbReference type="GeneID" id="96600724"/>
<protein>
    <submittedName>
        <fullName evidence="2">Peptidase M16</fullName>
    </submittedName>
</protein>
<dbReference type="InterPro" id="IPR050361">
    <property type="entry name" value="MPP/UQCRC_Complex"/>
</dbReference>
<dbReference type="RefSeq" id="WP_049668506.1">
    <property type="nucleotide sequence ID" value="NZ_LFXJ01000010.1"/>
</dbReference>
<organism evidence="2 3">
    <name type="scientific">Lysinibacillus xylanilyticus</name>
    <dbReference type="NCBI Taxonomy" id="582475"/>
    <lineage>
        <taxon>Bacteria</taxon>
        <taxon>Bacillati</taxon>
        <taxon>Bacillota</taxon>
        <taxon>Bacilli</taxon>
        <taxon>Bacillales</taxon>
        <taxon>Bacillaceae</taxon>
        <taxon>Lysinibacillus</taxon>
    </lineage>
</organism>
<dbReference type="InterPro" id="IPR007863">
    <property type="entry name" value="Peptidase_M16_C"/>
</dbReference>
<dbReference type="Pfam" id="PF05193">
    <property type="entry name" value="Peptidase_M16_C"/>
    <property type="match status" value="1"/>
</dbReference>
<gene>
    <name evidence="2" type="ORF">ACZ11_21170</name>
</gene>
<dbReference type="AlphaFoldDB" id="A0A0K9F504"/>
<dbReference type="GO" id="GO:0046872">
    <property type="term" value="F:metal ion binding"/>
    <property type="evidence" value="ECO:0007669"/>
    <property type="project" value="InterPro"/>
</dbReference>
<dbReference type="NCBIfam" id="NF047422">
    <property type="entry name" value="YfmF_fam"/>
    <property type="match status" value="1"/>
</dbReference>
<dbReference type="Proteomes" id="UP000037326">
    <property type="component" value="Unassembled WGS sequence"/>
</dbReference>
<dbReference type="EMBL" id="LFXJ01000010">
    <property type="protein sequence ID" value="KMY29605.1"/>
    <property type="molecule type" value="Genomic_DNA"/>
</dbReference>
<dbReference type="InterPro" id="IPR011249">
    <property type="entry name" value="Metalloenz_LuxS/M16"/>
</dbReference>
<dbReference type="OrthoDB" id="9762085at2"/>
<dbReference type="PATRIC" id="fig|582475.4.peg.3329"/>
<dbReference type="SUPFAM" id="SSF63411">
    <property type="entry name" value="LuxS/MPP-like metallohydrolase"/>
    <property type="match status" value="2"/>
</dbReference>
<reference evidence="3" key="1">
    <citation type="submission" date="2015-07" db="EMBL/GenBank/DDBJ databases">
        <authorList>
            <consortium name="Consortium for Microbial Forensics and Genomics (microFORGE)"/>
            <person name="Knight B.M."/>
            <person name="Roberts D.P."/>
            <person name="Lin D."/>
            <person name="Hari K."/>
            <person name="Fletcher J."/>
            <person name="Melcher U."/>
            <person name="Blagden T."/>
            <person name="Winegar R.A."/>
        </authorList>
    </citation>
    <scope>NUCLEOTIDE SEQUENCE [LARGE SCALE GENOMIC DNA]</scope>
    <source>
        <strain evidence="3">DSM 23493</strain>
    </source>
</reference>
<evidence type="ECO:0000313" key="3">
    <source>
        <dbReference type="Proteomes" id="UP000037326"/>
    </source>
</evidence>
<dbReference type="Gene3D" id="3.30.830.10">
    <property type="entry name" value="Metalloenzyme, LuxS/M16 peptidase-like"/>
    <property type="match status" value="2"/>
</dbReference>
<name>A0A0K9F504_9BACI</name>
<sequence>MFKTIPFAKGVNLHIRQTTQFKTVNFSIKWRRALTATNASERTVLTNVLQHSNAKYKTTAAFRSFLDDLYGTVLYFDTSKRGNEHTVLMNVEAVNDHYLANTSVLNEVLNLLHTAIFEPNLENGVFKESIVEREKKTVIQRIESIFDDKSRFAQQRIQQILRPNEPASISANGTVEDIQKITPTSLFEAYQSMLANDKIDIYVAGDINEDEIVAKLKEALPFNDRTPEEIPTVLPQQHPQNDYVREQQEMKQGKMHIGFSTPVRFGDSDFAKMQIFNGVFGGYPHAKLFMNVREKESLAYYASSSYASHYGLVFVVSGIEPKNEEKALSLIKEQLAVMQAGDITDLEIEQTKAMLTNQLKEALDSARGQIEIFDQYKDLPEEFSVDAWANKWKAVTKQNIVEMAKQVQLEAVYFLCGKEQAAQ</sequence>
<comment type="caution">
    <text evidence="2">The sequence shown here is derived from an EMBL/GenBank/DDBJ whole genome shotgun (WGS) entry which is preliminary data.</text>
</comment>
<evidence type="ECO:0000313" key="2">
    <source>
        <dbReference type="EMBL" id="KMY29605.1"/>
    </source>
</evidence>
<accession>A0A0K9F504</accession>
<feature type="domain" description="Peptidase M16 C-terminal" evidence="1">
    <location>
        <begin position="180"/>
        <end position="355"/>
    </location>
</feature>
<dbReference type="PANTHER" id="PTHR11851">
    <property type="entry name" value="METALLOPROTEASE"/>
    <property type="match status" value="1"/>
</dbReference>
<proteinExistence type="predicted"/>
<dbReference type="PANTHER" id="PTHR11851:SF186">
    <property type="entry name" value="INACTIVE METALLOPROTEASE YMFF-RELATED"/>
    <property type="match status" value="1"/>
</dbReference>
<evidence type="ECO:0000259" key="1">
    <source>
        <dbReference type="Pfam" id="PF05193"/>
    </source>
</evidence>